<organism evidence="2 3">
    <name type="scientific">Mycolicibacterium sediminis</name>
    <dbReference type="NCBI Taxonomy" id="1286180"/>
    <lineage>
        <taxon>Bacteria</taxon>
        <taxon>Bacillati</taxon>
        <taxon>Actinomycetota</taxon>
        <taxon>Actinomycetes</taxon>
        <taxon>Mycobacteriales</taxon>
        <taxon>Mycobacteriaceae</taxon>
        <taxon>Mycolicibacterium</taxon>
    </lineage>
</organism>
<keyword evidence="3" id="KW-1185">Reference proteome</keyword>
<dbReference type="GO" id="GO:0008757">
    <property type="term" value="F:S-adenosylmethionine-dependent methyltransferase activity"/>
    <property type="evidence" value="ECO:0007669"/>
    <property type="project" value="InterPro"/>
</dbReference>
<dbReference type="SUPFAM" id="SSF53335">
    <property type="entry name" value="S-adenosyl-L-methionine-dependent methyltransferases"/>
    <property type="match status" value="1"/>
</dbReference>
<gene>
    <name evidence="2" type="ORF">MSEDJ_09030</name>
</gene>
<sequence>MTEAMDAEFDTVAEWTAEVAIDLGPDYYVPAGCRGSGSPAALDWLIDRMDLSPGQSLLDSGAGVGGPADHAAQRRSVLPLLVEPEAGACRAAQRLFDHPVVQASGSRLPFPDESVDAAWCLGVLCTTPDKGALLSELRRVVRPAGAIGLLVFVATDVLPADTPDGNQFPTAGLLTDLAGTTGLDIETWQGATGLDPPSREWQDREQTVTERLEECYGDERAWQVAEDQSRRMGTLVSEGHVSGELLVLRRP</sequence>
<evidence type="ECO:0000313" key="2">
    <source>
        <dbReference type="EMBL" id="BBY26807.1"/>
    </source>
</evidence>
<reference evidence="2 3" key="1">
    <citation type="journal article" date="2019" name="Emerg. Microbes Infect.">
        <title>Comprehensive subspecies identification of 175 nontuberculous mycobacteria species based on 7547 genomic profiles.</title>
        <authorList>
            <person name="Matsumoto Y."/>
            <person name="Kinjo T."/>
            <person name="Motooka D."/>
            <person name="Nabeya D."/>
            <person name="Jung N."/>
            <person name="Uechi K."/>
            <person name="Horii T."/>
            <person name="Iida T."/>
            <person name="Fujita J."/>
            <person name="Nakamura S."/>
        </authorList>
    </citation>
    <scope>NUCLEOTIDE SEQUENCE [LARGE SCALE GENOMIC DNA]</scope>
    <source>
        <strain evidence="2 3">JCM 17899</strain>
    </source>
</reference>
<dbReference type="AlphaFoldDB" id="A0A7I7QLE3"/>
<dbReference type="Gene3D" id="3.40.50.150">
    <property type="entry name" value="Vaccinia Virus protein VP39"/>
    <property type="match status" value="1"/>
</dbReference>
<proteinExistence type="predicted"/>
<dbReference type="InterPro" id="IPR029063">
    <property type="entry name" value="SAM-dependent_MTases_sf"/>
</dbReference>
<protein>
    <submittedName>
        <fullName evidence="2">SAM-dependent methyltransferase</fullName>
    </submittedName>
</protein>
<dbReference type="PANTHER" id="PTHR44742:SF2">
    <property type="entry name" value="24-METHYLENESTEROL C-METHYLTRANSFERASE 2"/>
    <property type="match status" value="1"/>
</dbReference>
<dbReference type="PANTHER" id="PTHR44742">
    <property type="match status" value="1"/>
</dbReference>
<evidence type="ECO:0000259" key="1">
    <source>
        <dbReference type="Pfam" id="PF08241"/>
    </source>
</evidence>
<dbReference type="Proteomes" id="UP000467193">
    <property type="component" value="Chromosome"/>
</dbReference>
<accession>A0A7I7QLE3</accession>
<dbReference type="GO" id="GO:0032259">
    <property type="term" value="P:methylation"/>
    <property type="evidence" value="ECO:0007669"/>
    <property type="project" value="UniProtKB-KW"/>
</dbReference>
<dbReference type="RefSeq" id="WP_174266758.1">
    <property type="nucleotide sequence ID" value="NZ_AP022588.1"/>
</dbReference>
<dbReference type="Pfam" id="PF08241">
    <property type="entry name" value="Methyltransf_11"/>
    <property type="match status" value="1"/>
</dbReference>
<dbReference type="KEGG" id="msei:MSEDJ_09030"/>
<evidence type="ECO:0000313" key="3">
    <source>
        <dbReference type="Proteomes" id="UP000467193"/>
    </source>
</evidence>
<name>A0A7I7QLE3_9MYCO</name>
<dbReference type="EMBL" id="AP022588">
    <property type="protein sequence ID" value="BBY26807.1"/>
    <property type="molecule type" value="Genomic_DNA"/>
</dbReference>
<keyword evidence="2" id="KW-0489">Methyltransferase</keyword>
<keyword evidence="2" id="KW-0808">Transferase</keyword>
<dbReference type="InterPro" id="IPR013216">
    <property type="entry name" value="Methyltransf_11"/>
</dbReference>
<dbReference type="CDD" id="cd02440">
    <property type="entry name" value="AdoMet_MTases"/>
    <property type="match status" value="1"/>
</dbReference>
<feature type="domain" description="Methyltransferase type 11" evidence="1">
    <location>
        <begin position="58"/>
        <end position="147"/>
    </location>
</feature>